<keyword evidence="2" id="KW-1003">Cell membrane</keyword>
<evidence type="ECO:0000313" key="7">
    <source>
        <dbReference type="EMBL" id="QGT51259.1"/>
    </source>
</evidence>
<feature type="transmembrane region" description="Helical" evidence="6">
    <location>
        <begin position="434"/>
        <end position="455"/>
    </location>
</feature>
<dbReference type="EMBL" id="MN577573">
    <property type="protein sequence ID" value="QGT51259.1"/>
    <property type="molecule type" value="Genomic_DNA"/>
</dbReference>
<evidence type="ECO:0000256" key="1">
    <source>
        <dbReference type="ARBA" id="ARBA00004651"/>
    </source>
</evidence>
<dbReference type="InterPro" id="IPR050833">
    <property type="entry name" value="Poly_Biosynth_Transport"/>
</dbReference>
<feature type="transmembrane region" description="Helical" evidence="6">
    <location>
        <begin position="307"/>
        <end position="325"/>
    </location>
</feature>
<keyword evidence="3 6" id="KW-0812">Transmembrane</keyword>
<gene>
    <name evidence="7" type="ORF">Firmicute1046_3350</name>
</gene>
<feature type="transmembrane region" description="Helical" evidence="6">
    <location>
        <begin position="59"/>
        <end position="79"/>
    </location>
</feature>
<comment type="subcellular location">
    <subcellularLocation>
        <location evidence="1">Cell membrane</location>
        <topology evidence="1">Multi-pass membrane protein</topology>
    </subcellularLocation>
</comment>
<feature type="transmembrane region" description="Helical" evidence="6">
    <location>
        <begin position="20"/>
        <end position="39"/>
    </location>
</feature>
<dbReference type="Pfam" id="PF01943">
    <property type="entry name" value="Polysacc_synt"/>
    <property type="match status" value="1"/>
</dbReference>
<dbReference type="GO" id="GO:0005886">
    <property type="term" value="C:plasma membrane"/>
    <property type="evidence" value="ECO:0007669"/>
    <property type="project" value="UniProtKB-SubCell"/>
</dbReference>
<feature type="transmembrane region" description="Helical" evidence="6">
    <location>
        <begin position="402"/>
        <end position="422"/>
    </location>
</feature>
<evidence type="ECO:0000256" key="6">
    <source>
        <dbReference type="SAM" id="Phobius"/>
    </source>
</evidence>
<feature type="transmembrane region" description="Helical" evidence="6">
    <location>
        <begin position="276"/>
        <end position="295"/>
    </location>
</feature>
<evidence type="ECO:0000256" key="3">
    <source>
        <dbReference type="ARBA" id="ARBA00022692"/>
    </source>
</evidence>
<keyword evidence="4 6" id="KW-1133">Transmembrane helix</keyword>
<name>A0A650ENA0_9FIRM</name>
<feature type="transmembrane region" description="Helical" evidence="6">
    <location>
        <begin position="345"/>
        <end position="364"/>
    </location>
</feature>
<reference evidence="7" key="1">
    <citation type="journal article" date="2020" name="J. ISSAAS">
        <title>Lactobacilli and other gastrointestinal microbiota of Peromyscus leucopus, reservoir host for agents of Lyme disease and other zoonoses in North America.</title>
        <authorList>
            <person name="Milovic A."/>
            <person name="Bassam K."/>
            <person name="Shao H."/>
            <person name="Chatzistamou I."/>
            <person name="Tufts D.M."/>
            <person name="Diuk-Wasser M."/>
            <person name="Barbour A.G."/>
        </authorList>
    </citation>
    <scope>NUCLEOTIDE SEQUENCE</scope>
    <source>
        <strain evidence="7">LL40</strain>
    </source>
</reference>
<feature type="transmembrane region" description="Helical" evidence="6">
    <location>
        <begin position="151"/>
        <end position="169"/>
    </location>
</feature>
<evidence type="ECO:0000256" key="4">
    <source>
        <dbReference type="ARBA" id="ARBA00022989"/>
    </source>
</evidence>
<accession>A0A650ENA0</accession>
<organism evidence="7">
    <name type="scientific">uncultured Bacillota bacterium</name>
    <dbReference type="NCBI Taxonomy" id="344338"/>
    <lineage>
        <taxon>Bacteria</taxon>
        <taxon>Bacillati</taxon>
        <taxon>Bacillota</taxon>
        <taxon>environmental samples</taxon>
    </lineage>
</organism>
<feature type="transmembrane region" description="Helical" evidence="6">
    <location>
        <begin position="91"/>
        <end position="112"/>
    </location>
</feature>
<feature type="transmembrane region" description="Helical" evidence="6">
    <location>
        <begin position="370"/>
        <end position="390"/>
    </location>
</feature>
<dbReference type="AlphaFoldDB" id="A0A650ENA0"/>
<feature type="transmembrane region" description="Helical" evidence="6">
    <location>
        <begin position="124"/>
        <end position="145"/>
    </location>
</feature>
<dbReference type="InterPro" id="IPR002797">
    <property type="entry name" value="Polysacc_synth"/>
</dbReference>
<evidence type="ECO:0000256" key="2">
    <source>
        <dbReference type="ARBA" id="ARBA00022475"/>
    </source>
</evidence>
<dbReference type="PANTHER" id="PTHR30250:SF26">
    <property type="entry name" value="PSMA PROTEIN"/>
    <property type="match status" value="1"/>
</dbReference>
<proteinExistence type="predicted"/>
<protein>
    <submittedName>
        <fullName evidence="7">Sugar translocase</fullName>
    </submittedName>
</protein>
<dbReference type="PANTHER" id="PTHR30250">
    <property type="entry name" value="PST FAMILY PREDICTED COLANIC ACID TRANSPORTER"/>
    <property type="match status" value="1"/>
</dbReference>
<keyword evidence="5 6" id="KW-0472">Membrane</keyword>
<sequence>MLETIGQQGVGLNALLNSVITLLSLAELGIGTAIVYHMYGPVAENDKTHIAKLMRCYKYVYRGIAIVIALMGICILPFMKFIVKDVSYSNSYVSLIFILFLIQTSSSYFFTYKRSLLSADQKQYVITVFDLVYRVLTIIGGIVVLKLTRELAYYLLLLIAGTVINNICISRYVDKRYPYINEIKETLPKNELRSIFKDVKNIFIGKVSGVITTATDNILINVFAGTIQTGLFSNYNIILNTLVSVTKQLAGGTRGSIGNLIAVEKPEHVQKVLSRLLFIMFMIASFCTVCLTGLIDRFITIAFGEGLLISRITVYIMIFNLYITIMDIPALNMVAASGLFKYDKWISLAGTIINVIISVIGGKIYGMPGILAGTAATYIIQFSFKIVLFYSKYLNKNCVKIFIKIGVFTMLTALECVATALICRSVNAGGEYVSFLICAGISALLPTAVNSLLFCRTEEFKYVRLVIKASLYKVLEMCGKKPKQA</sequence>
<evidence type="ECO:0000256" key="5">
    <source>
        <dbReference type="ARBA" id="ARBA00023136"/>
    </source>
</evidence>